<keyword evidence="1" id="KW-0812">Transmembrane</keyword>
<evidence type="ECO:0000313" key="3">
    <source>
        <dbReference type="RefSeq" id="XP_012935739.1"/>
    </source>
</evidence>
<evidence type="ECO:0000313" key="2">
    <source>
        <dbReference type="Proteomes" id="UP000694888"/>
    </source>
</evidence>
<reference evidence="3" key="1">
    <citation type="submission" date="2025-08" db="UniProtKB">
        <authorList>
            <consortium name="RefSeq"/>
        </authorList>
    </citation>
    <scope>IDENTIFICATION</scope>
</reference>
<name>A0ABM0ZW32_APLCA</name>
<organism evidence="2 3">
    <name type="scientific">Aplysia californica</name>
    <name type="common">California sea hare</name>
    <dbReference type="NCBI Taxonomy" id="6500"/>
    <lineage>
        <taxon>Eukaryota</taxon>
        <taxon>Metazoa</taxon>
        <taxon>Spiralia</taxon>
        <taxon>Lophotrochozoa</taxon>
        <taxon>Mollusca</taxon>
        <taxon>Gastropoda</taxon>
        <taxon>Heterobranchia</taxon>
        <taxon>Euthyneura</taxon>
        <taxon>Tectipleura</taxon>
        <taxon>Aplysiida</taxon>
        <taxon>Aplysioidea</taxon>
        <taxon>Aplysiidae</taxon>
        <taxon>Aplysia</taxon>
    </lineage>
</organism>
<sequence length="112" mass="12182">MTPVMFSQFRHLYEAYKDETLDPGEAVIVLFLFVCGINAAVLPILMALLVCCYCCFTMKRGLSSAVALRTRRAGPDLSPTASAQHNFLASSSTNFATTEVMGTVHPIYGTIV</sequence>
<keyword evidence="1" id="KW-0472">Membrane</keyword>
<dbReference type="RefSeq" id="XP_012935739.1">
    <property type="nucleotide sequence ID" value="XM_013080285.2"/>
</dbReference>
<gene>
    <name evidence="3" type="primary">LOC101862635</name>
</gene>
<dbReference type="Proteomes" id="UP000694888">
    <property type="component" value="Unplaced"/>
</dbReference>
<dbReference type="GeneID" id="101862635"/>
<evidence type="ECO:0000256" key="1">
    <source>
        <dbReference type="SAM" id="Phobius"/>
    </source>
</evidence>
<accession>A0ABM0ZW32</accession>
<proteinExistence type="predicted"/>
<keyword evidence="2" id="KW-1185">Reference proteome</keyword>
<feature type="transmembrane region" description="Helical" evidence="1">
    <location>
        <begin position="26"/>
        <end position="56"/>
    </location>
</feature>
<keyword evidence="1" id="KW-1133">Transmembrane helix</keyword>
<protein>
    <submittedName>
        <fullName evidence="3">Uncharacterized protein LOC101862635</fullName>
    </submittedName>
</protein>